<dbReference type="PROSITE" id="PS50005">
    <property type="entry name" value="TPR"/>
    <property type="match status" value="2"/>
</dbReference>
<dbReference type="EMBL" id="CAJNXB010001308">
    <property type="protein sequence ID" value="CAF3157058.1"/>
    <property type="molecule type" value="Genomic_DNA"/>
</dbReference>
<protein>
    <submittedName>
        <fullName evidence="4">Uncharacterized protein</fullName>
    </submittedName>
</protein>
<dbReference type="AlphaFoldDB" id="A0A817PCK4"/>
<sequence length="692" mass="79548">MMDGKEHKNHETFSLVWLDPDVNNSKENINVQQQLHACISHLETFDKADKCERFIRSEPINSRIILVASERFSVDLIPRIHQLSQVFSIYIYGVDKRKSNAWTNIYSKVKAVLTDINVLVSQICSDHVRRSPTKSEDLFEFNIFNTSTSDERSTTLLCGQFLHSQLLIDCLLRMRAVPTDKNELIEMAEKEYKLDTNESAILREFQTNYSPDQSIWWYTRESFLYRQLNKALRTQNIDALLAFRFFIRDIHEQLEHHRCSSPIHIYRGQLMSTAELERLKNSAGQLISMNSFLSTTTDRLSALAFLYSSAKSDGLERVLFEIDADPQLADVKPFANITCLSYFPSESEVLLMLGSILRLVGIDHDDHGVSIIRSTLCSNSDQDLQHVFEYMKIEYGDQETNAQSFGIVLGQMGKLDEAEKYFRHLLKEMPPNHVDIAGCYHNLGDILDKKGDYESSLESYQKSLEIMLQTRQPNDPEIGTSLNSIAAVHAKTGNYTQAEKSFKKAFEIWKQTYGEDNPKVAMCLSNLAGIYQVNEKNMEALDCLQKALSIRQHHLPADHPDMADTHNNIGILYWSLDKVDTALEHYNLSLKIKQKCLPANHPDIAMTLSNMSLIYEQKGEFKQALSHLQSAANIYRQTLNPSHPHMLQVERLVQRVSSKLKYSFRANIYLGVLINNYYLKTFKKFISIRLII</sequence>
<name>A0A817PCK4_9BILA</name>
<proteinExistence type="predicted"/>
<evidence type="ECO:0000256" key="3">
    <source>
        <dbReference type="PROSITE-ProRule" id="PRU00339"/>
    </source>
</evidence>
<reference evidence="4" key="1">
    <citation type="submission" date="2021-02" db="EMBL/GenBank/DDBJ databases">
        <authorList>
            <person name="Nowell W R."/>
        </authorList>
    </citation>
    <scope>NUCLEOTIDE SEQUENCE</scope>
</reference>
<dbReference type="InterPro" id="IPR019734">
    <property type="entry name" value="TPR_rpt"/>
</dbReference>
<keyword evidence="1" id="KW-0677">Repeat</keyword>
<keyword evidence="2 3" id="KW-0802">TPR repeat</keyword>
<dbReference type="SUPFAM" id="SSF48452">
    <property type="entry name" value="TPR-like"/>
    <property type="match status" value="1"/>
</dbReference>
<dbReference type="PANTHER" id="PTHR45641:SF19">
    <property type="entry name" value="NEPHROCYSTIN-3"/>
    <property type="match status" value="1"/>
</dbReference>
<evidence type="ECO:0000313" key="4">
    <source>
        <dbReference type="EMBL" id="CAF3157058.1"/>
    </source>
</evidence>
<evidence type="ECO:0000256" key="1">
    <source>
        <dbReference type="ARBA" id="ARBA00022737"/>
    </source>
</evidence>
<evidence type="ECO:0000256" key="2">
    <source>
        <dbReference type="ARBA" id="ARBA00022803"/>
    </source>
</evidence>
<dbReference type="PANTHER" id="PTHR45641">
    <property type="entry name" value="TETRATRICOPEPTIDE REPEAT PROTEIN (AFU_ORTHOLOGUE AFUA_6G03870)"/>
    <property type="match status" value="1"/>
</dbReference>
<gene>
    <name evidence="4" type="ORF">TIS948_LOCUS10037</name>
</gene>
<evidence type="ECO:0000313" key="5">
    <source>
        <dbReference type="Proteomes" id="UP000663825"/>
    </source>
</evidence>
<organism evidence="4 5">
    <name type="scientific">Rotaria socialis</name>
    <dbReference type="NCBI Taxonomy" id="392032"/>
    <lineage>
        <taxon>Eukaryota</taxon>
        <taxon>Metazoa</taxon>
        <taxon>Spiralia</taxon>
        <taxon>Gnathifera</taxon>
        <taxon>Rotifera</taxon>
        <taxon>Eurotatoria</taxon>
        <taxon>Bdelloidea</taxon>
        <taxon>Philodinida</taxon>
        <taxon>Philodinidae</taxon>
        <taxon>Rotaria</taxon>
    </lineage>
</organism>
<accession>A0A817PCK4</accession>
<dbReference type="SMART" id="SM00028">
    <property type="entry name" value="TPR"/>
    <property type="match status" value="6"/>
</dbReference>
<dbReference type="OrthoDB" id="9998490at2759"/>
<dbReference type="InterPro" id="IPR011990">
    <property type="entry name" value="TPR-like_helical_dom_sf"/>
</dbReference>
<feature type="repeat" description="TPR" evidence="3">
    <location>
        <begin position="437"/>
        <end position="470"/>
    </location>
</feature>
<feature type="repeat" description="TPR" evidence="3">
    <location>
        <begin position="563"/>
        <end position="596"/>
    </location>
</feature>
<dbReference type="Gene3D" id="3.90.176.10">
    <property type="entry name" value="Toxin ADP-ribosyltransferase, Chain A, domain 1"/>
    <property type="match status" value="1"/>
</dbReference>
<dbReference type="Pfam" id="PF13424">
    <property type="entry name" value="TPR_12"/>
    <property type="match status" value="3"/>
</dbReference>
<comment type="caution">
    <text evidence="4">The sequence shown here is derived from an EMBL/GenBank/DDBJ whole genome shotgun (WGS) entry which is preliminary data.</text>
</comment>
<dbReference type="Gene3D" id="1.25.40.10">
    <property type="entry name" value="Tetratricopeptide repeat domain"/>
    <property type="match status" value="2"/>
</dbReference>
<dbReference type="SUPFAM" id="SSF56399">
    <property type="entry name" value="ADP-ribosylation"/>
    <property type="match status" value="1"/>
</dbReference>
<dbReference type="PROSITE" id="PS51996">
    <property type="entry name" value="TR_MART"/>
    <property type="match status" value="1"/>
</dbReference>
<dbReference type="Proteomes" id="UP000663825">
    <property type="component" value="Unassembled WGS sequence"/>
</dbReference>